<dbReference type="InterPro" id="IPR002942">
    <property type="entry name" value="S4_RNA-bd"/>
</dbReference>
<organism evidence="3 4">
    <name type="scientific">Candidatus Flavonifractor merdipullorum</name>
    <dbReference type="NCBI Taxonomy" id="2838590"/>
    <lineage>
        <taxon>Bacteria</taxon>
        <taxon>Bacillati</taxon>
        <taxon>Bacillota</taxon>
        <taxon>Clostridia</taxon>
        <taxon>Eubacteriales</taxon>
        <taxon>Oscillospiraceae</taxon>
        <taxon>Flavonifractor</taxon>
    </lineage>
</organism>
<dbReference type="AlphaFoldDB" id="A0A9D1RV14"/>
<keyword evidence="1" id="KW-0694">RNA-binding</keyword>
<dbReference type="GO" id="GO:0003723">
    <property type="term" value="F:RNA binding"/>
    <property type="evidence" value="ECO:0007669"/>
    <property type="project" value="UniProtKB-KW"/>
</dbReference>
<dbReference type="SMART" id="SM00363">
    <property type="entry name" value="S4"/>
    <property type="match status" value="1"/>
</dbReference>
<dbReference type="Gene3D" id="3.30.1370.160">
    <property type="match status" value="1"/>
</dbReference>
<dbReference type="Pfam" id="PF01479">
    <property type="entry name" value="S4"/>
    <property type="match status" value="1"/>
</dbReference>
<accession>A0A9D1RV14</accession>
<comment type="caution">
    <text evidence="3">The sequence shown here is derived from an EMBL/GenBank/DDBJ whole genome shotgun (WGS) entry which is preliminary data.</text>
</comment>
<dbReference type="InterPro" id="IPR036986">
    <property type="entry name" value="S4_RNA-bd_sf"/>
</dbReference>
<dbReference type="Gene3D" id="3.30.70.330">
    <property type="match status" value="1"/>
</dbReference>
<evidence type="ECO:0000259" key="2">
    <source>
        <dbReference type="SMART" id="SM00363"/>
    </source>
</evidence>
<dbReference type="InterPro" id="IPR012677">
    <property type="entry name" value="Nucleotide-bd_a/b_plait_sf"/>
</dbReference>
<reference evidence="3" key="2">
    <citation type="submission" date="2021-04" db="EMBL/GenBank/DDBJ databases">
        <authorList>
            <person name="Gilroy R."/>
        </authorList>
    </citation>
    <scope>NUCLEOTIDE SEQUENCE</scope>
    <source>
        <strain evidence="3">ChiGjej6B6-1540</strain>
    </source>
</reference>
<evidence type="ECO:0000313" key="3">
    <source>
        <dbReference type="EMBL" id="HIW94788.1"/>
    </source>
</evidence>
<proteinExistence type="predicted"/>
<evidence type="ECO:0000256" key="1">
    <source>
        <dbReference type="PROSITE-ProRule" id="PRU00182"/>
    </source>
</evidence>
<dbReference type="SUPFAM" id="SSF55174">
    <property type="entry name" value="Alpha-L RNA-binding motif"/>
    <property type="match status" value="1"/>
</dbReference>
<dbReference type="PANTHER" id="PTHR13633:SF3">
    <property type="entry name" value="MITOCHONDRIAL TRANSCRIPTION RESCUE FACTOR 1"/>
    <property type="match status" value="1"/>
</dbReference>
<dbReference type="PANTHER" id="PTHR13633">
    <property type="entry name" value="MITOCHONDRIAL TRANSCRIPTION RESCUE FACTOR 1"/>
    <property type="match status" value="1"/>
</dbReference>
<dbReference type="InterPro" id="IPR040591">
    <property type="entry name" value="RqcP2_RBD"/>
</dbReference>
<protein>
    <submittedName>
        <fullName evidence="3">RNA-binding protein</fullName>
    </submittedName>
</protein>
<feature type="domain" description="RNA-binding S4" evidence="2">
    <location>
        <begin position="194"/>
        <end position="255"/>
    </location>
</feature>
<dbReference type="Pfam" id="PF17774">
    <property type="entry name" value="YlmH_RBD"/>
    <property type="match status" value="1"/>
</dbReference>
<name>A0A9D1RV14_9FIRM</name>
<dbReference type="Proteomes" id="UP000824192">
    <property type="component" value="Unassembled WGS sequence"/>
</dbReference>
<dbReference type="PROSITE" id="PS50889">
    <property type="entry name" value="S4"/>
    <property type="match status" value="1"/>
</dbReference>
<dbReference type="CDD" id="cd00165">
    <property type="entry name" value="S4"/>
    <property type="match status" value="1"/>
</dbReference>
<dbReference type="EMBL" id="DXGA01000210">
    <property type="protein sequence ID" value="HIW94788.1"/>
    <property type="molecule type" value="Genomic_DNA"/>
</dbReference>
<dbReference type="Gene3D" id="3.10.290.10">
    <property type="entry name" value="RNA-binding S4 domain"/>
    <property type="match status" value="1"/>
</dbReference>
<gene>
    <name evidence="3" type="ORF">H9868_09675</name>
</gene>
<sequence>MKWNKTELLDRLARDGDSRLLLARTLDKLESAQRRSIPTHTNFLSPSERADVESLLAACGHPAHLFFGGFGGAERTVCYFLPDWQEEEDALTLERQGEGVLRALRCTYPADSGLTHRDFLGSILGQGITRETIGDLIVCPDHCDILLLQEVEDFLLLHLESAGRTKLKIKPLSLEEVEPPVVTVKTIRDTVSSPRLDAVAAAGFTTSRGKAADLISSGRVQLNHRECTKPDRLVSEGDVISCRGLGKCRVKSLSGQTKKGRIPVELERYI</sequence>
<evidence type="ECO:0000313" key="4">
    <source>
        <dbReference type="Proteomes" id="UP000824192"/>
    </source>
</evidence>
<reference evidence="3" key="1">
    <citation type="journal article" date="2021" name="PeerJ">
        <title>Extensive microbial diversity within the chicken gut microbiome revealed by metagenomics and culture.</title>
        <authorList>
            <person name="Gilroy R."/>
            <person name="Ravi A."/>
            <person name="Getino M."/>
            <person name="Pursley I."/>
            <person name="Horton D.L."/>
            <person name="Alikhan N.F."/>
            <person name="Baker D."/>
            <person name="Gharbi K."/>
            <person name="Hall N."/>
            <person name="Watson M."/>
            <person name="Adriaenssens E.M."/>
            <person name="Foster-Nyarko E."/>
            <person name="Jarju S."/>
            <person name="Secka A."/>
            <person name="Antonio M."/>
            <person name="Oren A."/>
            <person name="Chaudhuri R.R."/>
            <person name="La Ragione R."/>
            <person name="Hildebrand F."/>
            <person name="Pallen M.J."/>
        </authorList>
    </citation>
    <scope>NUCLEOTIDE SEQUENCE</scope>
    <source>
        <strain evidence="3">ChiGjej6B6-1540</strain>
    </source>
</reference>